<organism evidence="1 2">
    <name type="scientific">Aphis craccivora</name>
    <name type="common">Cowpea aphid</name>
    <dbReference type="NCBI Taxonomy" id="307492"/>
    <lineage>
        <taxon>Eukaryota</taxon>
        <taxon>Metazoa</taxon>
        <taxon>Ecdysozoa</taxon>
        <taxon>Arthropoda</taxon>
        <taxon>Hexapoda</taxon>
        <taxon>Insecta</taxon>
        <taxon>Pterygota</taxon>
        <taxon>Neoptera</taxon>
        <taxon>Paraneoptera</taxon>
        <taxon>Hemiptera</taxon>
        <taxon>Sternorrhyncha</taxon>
        <taxon>Aphidomorpha</taxon>
        <taxon>Aphidoidea</taxon>
        <taxon>Aphididae</taxon>
        <taxon>Aphidini</taxon>
        <taxon>Aphis</taxon>
        <taxon>Aphis</taxon>
    </lineage>
</organism>
<sequence length="103" mass="12352">MEMMDIDIETIGKINVQCNNITNIKWLEKTDTHSFWYEMSMYRDSSDTIPFFELSEFALKLLVLPWSNVEVERVFSQMNIIKQKPAIRWVQNCWILYLQLNLA</sequence>
<evidence type="ECO:0000313" key="1">
    <source>
        <dbReference type="EMBL" id="KAF0762278.1"/>
    </source>
</evidence>
<keyword evidence="1" id="KW-0675">Receptor</keyword>
<keyword evidence="2" id="KW-1185">Reference proteome</keyword>
<name>A0A6G0YWJ2_APHCR</name>
<evidence type="ECO:0000313" key="2">
    <source>
        <dbReference type="Proteomes" id="UP000478052"/>
    </source>
</evidence>
<reference evidence="1 2" key="1">
    <citation type="submission" date="2019-08" db="EMBL/GenBank/DDBJ databases">
        <title>Whole genome of Aphis craccivora.</title>
        <authorList>
            <person name="Voronova N.V."/>
            <person name="Shulinski R.S."/>
            <person name="Bandarenka Y.V."/>
            <person name="Zhorov D.G."/>
            <person name="Warner D."/>
        </authorList>
    </citation>
    <scope>NUCLEOTIDE SEQUENCE [LARGE SCALE GENOMIC DNA]</scope>
    <source>
        <strain evidence="1">180601</strain>
        <tissue evidence="1">Whole Body</tissue>
    </source>
</reference>
<dbReference type="AlphaFoldDB" id="A0A6G0YWJ2"/>
<accession>A0A6G0YWJ2</accession>
<dbReference type="OrthoDB" id="10023262at2759"/>
<dbReference type="EMBL" id="VUJU01002180">
    <property type="protein sequence ID" value="KAF0762278.1"/>
    <property type="molecule type" value="Genomic_DNA"/>
</dbReference>
<comment type="caution">
    <text evidence="1">The sequence shown here is derived from an EMBL/GenBank/DDBJ whole genome shotgun (WGS) entry which is preliminary data.</text>
</comment>
<proteinExistence type="predicted"/>
<protein>
    <submittedName>
        <fullName evidence="1">Gustatory receptor</fullName>
    </submittedName>
</protein>
<dbReference type="Proteomes" id="UP000478052">
    <property type="component" value="Unassembled WGS sequence"/>
</dbReference>
<gene>
    <name evidence="1" type="ORF">FWK35_00002802</name>
</gene>